<evidence type="ECO:0000256" key="9">
    <source>
        <dbReference type="SAM" id="Phobius"/>
    </source>
</evidence>
<sequence>MSSTSSSTSSMSMSIGMSRSRSVYGHAGRRRRHKSNPVLLLLLLLAQLLVQAIDAALLWTPFEDTSDDLSTTTIPTCADGSPAGMFVEDVHAANPVDVTRHVIVLTGGGACTDPSDCLDSYEMEPFKFSSKQLPPQIQGHTILSSLAAKNPTLHKYRKWLLPYCTQDFFLGSQTTPASDSNFIHGGEHVLTASLELWKDLAIKDLLPNQNITQVVVVGLSAGAVGVMNQLPLIRRILADAHAENVKFILDAPTVLSDQAYTDKDFNDMMLRTVNLTQHPYCNPQAPISRLYSPISALPCCLSSHCMWRHHPSLTQYYDNNPTPFVSDTMLVLDSAYDTFALAAGTVDDGGNNDKDDSHDKENKISEDHEDVNDAWSIVESAGRRKARVLETAILAQWQQMMMLQNDNSNDTDSNNLLLLPDDNTLQTSTTKSRVQWIFASCVTHTFLLPALEFLELSCRYGNYEDEDFDIVCNATGFATRFSIDNDNIRVLTWRTIDTWDLVQFENQSIHQIIDAFVVSSTASSGHNVDDDDDSIQTTTTAVIMEDDAIQQSQQQQQSSSSLTTNRQLLSALHVQLEDCYGPNCMPLGSKQNNNNDNDDDYDTPSCQSMVQVDATFRAVPMPFTIFWTVLLVGFVSGALLLRIASTKEEPEQGNQQSILDRYKRQHPSATTTEQEQDFLTTATAMPVEEGRRGSLYGSLQRELSARRNNGKDFTLKDIRVQTDKGAILLEIQQLALAYGTVNGICGRSGAGKSTLLKALSLLQRSGVRVSMSVGGGALRNMRRAFLRQDDAVAFGQLTPSEYLYWSASIYGTDPHMFENLYMFAEGLFHRGGNKNNNNNKLNHSTGEQPKVMHPFYDTKIAQLSGGQKRILSIATTLLLDPNILLLDEPLSGLDSVSSLQVMTSLQYIVERCGCIALLTVHQPSDAILEFFDRLLVVSAGKLALNSRISDGGVKAVSSRLNSLLCDSHRRTSMYMSQAFTQTLQQESGTGDSLPESMAFTNALDNSVHLFNTTHHRRASMFTTPMHMSFIEESAEEESSSEMDGNSFQEASSTKDECYDLMGGTQETSTDHTQATTDRTTSTPSTDRTTPTMTNGKLAIDVEEFKLEEEVAPKTAKNDNQMDSSLQHSDSEQPLETTSLVERIVACVAIMCCCDSKVKSQIRPLIQRVQLEYGWGFKKDIVPANVAIAIVALVLTTQETLTFRIVALTVALVGIPVIVFPHKVFQYAEMWKFHKRELDDLRISLVAFQVSTSMFSFSMPVVSLTLAQAIGYAIVGLDYGSFLNQLLFSVLHLLVALQFGRSLAVLFQGDNPSIVQVFTFYLFLSFLLSSTLVASYKFPVEIRWIHWFSIDFWAISGAVMNQLDKDVSYSNDEDCFDFVTCLLSDGGLIVSVLGYSPMSTSYLALGVLSIWFVAFVVFEHAMLHYRCEGR</sequence>
<dbReference type="GO" id="GO:0016020">
    <property type="term" value="C:membrane"/>
    <property type="evidence" value="ECO:0007669"/>
    <property type="project" value="UniProtKB-SubCell"/>
</dbReference>
<dbReference type="InterPro" id="IPR050352">
    <property type="entry name" value="ABCG_transporters"/>
</dbReference>
<dbReference type="EMBL" id="CAICTM010000080">
    <property type="protein sequence ID" value="CAB9500321.1"/>
    <property type="molecule type" value="Genomic_DNA"/>
</dbReference>
<dbReference type="SMART" id="SM00382">
    <property type="entry name" value="AAA"/>
    <property type="match status" value="1"/>
</dbReference>
<evidence type="ECO:0000313" key="11">
    <source>
        <dbReference type="EMBL" id="CAB9500321.1"/>
    </source>
</evidence>
<evidence type="ECO:0000256" key="2">
    <source>
        <dbReference type="ARBA" id="ARBA00022448"/>
    </source>
</evidence>
<dbReference type="PANTHER" id="PTHR48041:SF91">
    <property type="entry name" value="ABC TRANSPORTER G FAMILY MEMBER 28"/>
    <property type="match status" value="1"/>
</dbReference>
<dbReference type="InterPro" id="IPR003593">
    <property type="entry name" value="AAA+_ATPase"/>
</dbReference>
<evidence type="ECO:0000256" key="4">
    <source>
        <dbReference type="ARBA" id="ARBA00022741"/>
    </source>
</evidence>
<feature type="transmembrane region" description="Helical" evidence="9">
    <location>
        <begin position="1401"/>
        <end position="1422"/>
    </location>
</feature>
<reference evidence="11" key="1">
    <citation type="submission" date="2020-06" db="EMBL/GenBank/DDBJ databases">
        <authorList>
            <consortium name="Plant Systems Biology data submission"/>
        </authorList>
    </citation>
    <scope>NUCLEOTIDE SEQUENCE</scope>
    <source>
        <strain evidence="11">D6</strain>
    </source>
</reference>
<evidence type="ECO:0000256" key="5">
    <source>
        <dbReference type="ARBA" id="ARBA00022840"/>
    </source>
</evidence>
<dbReference type="Pfam" id="PF03283">
    <property type="entry name" value="PAE"/>
    <property type="match status" value="1"/>
</dbReference>
<evidence type="ECO:0000313" key="12">
    <source>
        <dbReference type="Proteomes" id="UP001153069"/>
    </source>
</evidence>
<comment type="subcellular location">
    <subcellularLocation>
        <location evidence="1">Membrane</location>
        <topology evidence="1">Multi-pass membrane protein</topology>
    </subcellularLocation>
</comment>
<dbReference type="GO" id="GO:0042626">
    <property type="term" value="F:ATPase-coupled transmembrane transporter activity"/>
    <property type="evidence" value="ECO:0007669"/>
    <property type="project" value="TreeGrafter"/>
</dbReference>
<dbReference type="Pfam" id="PF00005">
    <property type="entry name" value="ABC_tran"/>
    <property type="match status" value="1"/>
</dbReference>
<keyword evidence="4" id="KW-0547">Nucleotide-binding</keyword>
<feature type="transmembrane region" description="Helical" evidence="9">
    <location>
        <begin position="1285"/>
        <end position="1305"/>
    </location>
</feature>
<feature type="region of interest" description="Disordered" evidence="8">
    <location>
        <begin position="1031"/>
        <end position="1099"/>
    </location>
</feature>
<keyword evidence="2" id="KW-0813">Transport</keyword>
<feature type="compositionally biased region" description="Low complexity" evidence="8">
    <location>
        <begin position="1064"/>
        <end position="1093"/>
    </location>
</feature>
<evidence type="ECO:0000256" key="1">
    <source>
        <dbReference type="ARBA" id="ARBA00004141"/>
    </source>
</evidence>
<evidence type="ECO:0000256" key="8">
    <source>
        <dbReference type="SAM" id="MobiDB-lite"/>
    </source>
</evidence>
<evidence type="ECO:0000256" key="7">
    <source>
        <dbReference type="ARBA" id="ARBA00023136"/>
    </source>
</evidence>
<evidence type="ECO:0000256" key="3">
    <source>
        <dbReference type="ARBA" id="ARBA00022692"/>
    </source>
</evidence>
<proteinExistence type="predicted"/>
<name>A0A9N8H4B8_9STRA</name>
<feature type="compositionally biased region" description="Basic and acidic residues" evidence="8">
    <location>
        <begin position="351"/>
        <end position="366"/>
    </location>
</feature>
<feature type="transmembrane region" description="Helical" evidence="9">
    <location>
        <begin position="1240"/>
        <end position="1273"/>
    </location>
</feature>
<accession>A0A9N8H4B8</accession>
<feature type="transmembrane region" description="Helical" evidence="9">
    <location>
        <begin position="1317"/>
        <end position="1337"/>
    </location>
</feature>
<dbReference type="PROSITE" id="PS50893">
    <property type="entry name" value="ABC_TRANSPORTER_2"/>
    <property type="match status" value="1"/>
</dbReference>
<protein>
    <submittedName>
        <fullName evidence="11">Transporter G family member</fullName>
    </submittedName>
</protein>
<dbReference type="GO" id="GO:0005524">
    <property type="term" value="F:ATP binding"/>
    <property type="evidence" value="ECO:0007669"/>
    <property type="project" value="UniProtKB-KW"/>
</dbReference>
<gene>
    <name evidence="11" type="ORF">SEMRO_81_G043470.1</name>
</gene>
<keyword evidence="6 9" id="KW-1133">Transmembrane helix</keyword>
<evidence type="ECO:0000256" key="6">
    <source>
        <dbReference type="ARBA" id="ARBA00022989"/>
    </source>
</evidence>
<dbReference type="GO" id="GO:0016887">
    <property type="term" value="F:ATP hydrolysis activity"/>
    <property type="evidence" value="ECO:0007669"/>
    <property type="project" value="InterPro"/>
</dbReference>
<dbReference type="Proteomes" id="UP001153069">
    <property type="component" value="Unassembled WGS sequence"/>
</dbReference>
<feature type="region of interest" description="Disordered" evidence="8">
    <location>
        <begin position="347"/>
        <end position="368"/>
    </location>
</feature>
<keyword evidence="7 9" id="KW-0472">Membrane</keyword>
<dbReference type="OrthoDB" id="2015280at2759"/>
<feature type="region of interest" description="Disordered" evidence="8">
    <location>
        <begin position="1111"/>
        <end position="1133"/>
    </location>
</feature>
<feature type="compositionally biased region" description="Polar residues" evidence="8">
    <location>
        <begin position="1042"/>
        <end position="1051"/>
    </location>
</feature>
<dbReference type="PANTHER" id="PTHR48041">
    <property type="entry name" value="ABC TRANSPORTER G FAMILY MEMBER 28"/>
    <property type="match status" value="1"/>
</dbReference>
<keyword evidence="5" id="KW-0067">ATP-binding</keyword>
<feature type="compositionally biased region" description="Polar residues" evidence="8">
    <location>
        <begin position="1117"/>
        <end position="1133"/>
    </location>
</feature>
<organism evidence="11 12">
    <name type="scientific">Seminavis robusta</name>
    <dbReference type="NCBI Taxonomy" id="568900"/>
    <lineage>
        <taxon>Eukaryota</taxon>
        <taxon>Sar</taxon>
        <taxon>Stramenopiles</taxon>
        <taxon>Ochrophyta</taxon>
        <taxon>Bacillariophyta</taxon>
        <taxon>Bacillariophyceae</taxon>
        <taxon>Bacillariophycidae</taxon>
        <taxon>Naviculales</taxon>
        <taxon>Naviculaceae</taxon>
        <taxon>Seminavis</taxon>
    </lineage>
</organism>
<dbReference type="InterPro" id="IPR027417">
    <property type="entry name" value="P-loop_NTPase"/>
</dbReference>
<comment type="caution">
    <text evidence="11">The sequence shown here is derived from an EMBL/GenBank/DDBJ whole genome shotgun (WGS) entry which is preliminary data.</text>
</comment>
<dbReference type="Gene3D" id="3.40.50.300">
    <property type="entry name" value="P-loop containing nucleotide triphosphate hydrolases"/>
    <property type="match status" value="1"/>
</dbReference>
<dbReference type="SUPFAM" id="SSF52540">
    <property type="entry name" value="P-loop containing nucleoside triphosphate hydrolases"/>
    <property type="match status" value="1"/>
</dbReference>
<dbReference type="InterPro" id="IPR004963">
    <property type="entry name" value="PAE/NOTUM"/>
</dbReference>
<keyword evidence="12" id="KW-1185">Reference proteome</keyword>
<feature type="transmembrane region" description="Helical" evidence="9">
    <location>
        <begin position="1200"/>
        <end position="1219"/>
    </location>
</feature>
<feature type="domain" description="ABC transporter" evidence="10">
    <location>
        <begin position="713"/>
        <end position="964"/>
    </location>
</feature>
<dbReference type="InterPro" id="IPR003439">
    <property type="entry name" value="ABC_transporter-like_ATP-bd"/>
</dbReference>
<keyword evidence="3 9" id="KW-0812">Transmembrane</keyword>
<evidence type="ECO:0000259" key="10">
    <source>
        <dbReference type="PROSITE" id="PS50893"/>
    </source>
</evidence>